<evidence type="ECO:0000256" key="6">
    <source>
        <dbReference type="ARBA" id="ARBA00023136"/>
    </source>
</evidence>
<sequence length="481" mass="48928">MRLKLMATLMAAMSALLVLAGPAAAQDVATVEDVALVQFNLDVVFFMLAAGLVFWMQAGFSMLETGMTRSKNAANIMMKNMADACFGIIAYFLLGFGLMYGASAGGFIGTDTFALSAGSYSELGLYGGDSFLAADFIFQAVFAATAATIVSGAVAGRMKFSGYLIVTLLMTTLIYPIVGHWKWGGGWLDSLGFYDFAGSTLVHMTGGVAALVIAGILGPRIGKFAKDGKPRAIPGHSMPLATLGMFALFWGWFGFNGGSVLAADGSLVGPVLLTTTLAGCAGGGTAMVYTWLRYGKPDIGMTINGVLAGLVGITAGADQVGAIAALVIGVIAGVLVALAVPAVDRLGIDDAVGAFSVHGVNGAWGTLAVGIWANTGEEGLTGLWHGGGAGLLVDQLIGVVAVSAFVAVCAAALAFALKATNLLRVSEAEEIEGLDIHEHGMYGYPEAALGASAYPGGPVTAPTGEVAVSLPAADARSEEPV</sequence>
<evidence type="ECO:0000256" key="4">
    <source>
        <dbReference type="ARBA" id="ARBA00022692"/>
    </source>
</evidence>
<accession>A0A346XXH1</accession>
<keyword evidence="7 8" id="KW-0924">Ammonia transport</keyword>
<protein>
    <recommendedName>
        <fullName evidence="8">Ammonium transporter</fullName>
    </recommendedName>
</protein>
<feature type="chain" id="PRO_5017013699" description="Ammonium transporter" evidence="9">
    <location>
        <begin position="26"/>
        <end position="481"/>
    </location>
</feature>
<dbReference type="PANTHER" id="PTHR11730:SF6">
    <property type="entry name" value="AMMONIUM TRANSPORTER"/>
    <property type="match status" value="1"/>
</dbReference>
<evidence type="ECO:0000256" key="1">
    <source>
        <dbReference type="ARBA" id="ARBA00004141"/>
    </source>
</evidence>
<feature type="transmembrane region" description="Helical" evidence="8">
    <location>
        <begin position="323"/>
        <end position="343"/>
    </location>
</feature>
<evidence type="ECO:0000313" key="12">
    <source>
        <dbReference type="Proteomes" id="UP000264006"/>
    </source>
</evidence>
<feature type="transmembrane region" description="Helical" evidence="8">
    <location>
        <begin position="238"/>
        <end position="255"/>
    </location>
</feature>
<keyword evidence="4 8" id="KW-0812">Transmembrane</keyword>
<keyword evidence="9" id="KW-0732">Signal</keyword>
<feature type="transmembrane region" description="Helical" evidence="8">
    <location>
        <begin position="162"/>
        <end position="181"/>
    </location>
</feature>
<feature type="transmembrane region" description="Helical" evidence="8">
    <location>
        <begin position="299"/>
        <end position="317"/>
    </location>
</feature>
<evidence type="ECO:0000259" key="10">
    <source>
        <dbReference type="Pfam" id="PF00909"/>
    </source>
</evidence>
<dbReference type="InterPro" id="IPR029020">
    <property type="entry name" value="Ammonium/urea_transptr"/>
</dbReference>
<dbReference type="Gene3D" id="1.10.3430.10">
    <property type="entry name" value="Ammonium transporter AmtB like domains"/>
    <property type="match status" value="1"/>
</dbReference>
<feature type="transmembrane region" description="Helical" evidence="8">
    <location>
        <begin position="41"/>
        <end position="63"/>
    </location>
</feature>
<dbReference type="FunFam" id="1.10.3430.10:FF:000008">
    <property type="entry name" value="Ammonium transporter"/>
    <property type="match status" value="1"/>
</dbReference>
<reference evidence="11 12" key="1">
    <citation type="submission" date="2018-09" db="EMBL/GenBank/DDBJ databases">
        <title>Complete genome sequence of Euzebya sp. DY32-46 isolated from seawater of Pacific Ocean.</title>
        <authorList>
            <person name="Xu L."/>
            <person name="Wu Y.-H."/>
            <person name="Xu X.-W."/>
        </authorList>
    </citation>
    <scope>NUCLEOTIDE SEQUENCE [LARGE SCALE GENOMIC DNA]</scope>
    <source>
        <strain evidence="11 12">DY32-46</strain>
    </source>
</reference>
<organism evidence="11 12">
    <name type="scientific">Euzebya pacifica</name>
    <dbReference type="NCBI Taxonomy" id="1608957"/>
    <lineage>
        <taxon>Bacteria</taxon>
        <taxon>Bacillati</taxon>
        <taxon>Actinomycetota</taxon>
        <taxon>Nitriliruptoria</taxon>
        <taxon>Euzebyales</taxon>
    </lineage>
</organism>
<feature type="transmembrane region" description="Helical" evidence="8">
    <location>
        <begin position="84"/>
        <end position="110"/>
    </location>
</feature>
<dbReference type="GO" id="GO:0097272">
    <property type="term" value="P:ammonium homeostasis"/>
    <property type="evidence" value="ECO:0007669"/>
    <property type="project" value="TreeGrafter"/>
</dbReference>
<keyword evidence="6 8" id="KW-0472">Membrane</keyword>
<comment type="similarity">
    <text evidence="2 8">Belongs to the ammonia transporter channel (TC 1.A.11.2) family.</text>
</comment>
<dbReference type="SUPFAM" id="SSF111352">
    <property type="entry name" value="Ammonium transporter"/>
    <property type="match status" value="1"/>
</dbReference>
<name>A0A346XXH1_9ACTN</name>
<feature type="transmembrane region" description="Helical" evidence="8">
    <location>
        <begin position="355"/>
        <end position="375"/>
    </location>
</feature>
<feature type="signal peptide" evidence="9">
    <location>
        <begin position="1"/>
        <end position="25"/>
    </location>
</feature>
<comment type="subcellular location">
    <subcellularLocation>
        <location evidence="8">Cell membrane</location>
        <topology evidence="8">Multi-pass membrane protein</topology>
    </subcellularLocation>
    <subcellularLocation>
        <location evidence="1">Membrane</location>
        <topology evidence="1">Multi-pass membrane protein</topology>
    </subcellularLocation>
</comment>
<evidence type="ECO:0000256" key="2">
    <source>
        <dbReference type="ARBA" id="ARBA00005887"/>
    </source>
</evidence>
<feature type="transmembrane region" description="Helical" evidence="8">
    <location>
        <begin position="193"/>
        <end position="217"/>
    </location>
</feature>
<feature type="transmembrane region" description="Helical" evidence="8">
    <location>
        <begin position="395"/>
        <end position="417"/>
    </location>
</feature>
<dbReference type="Pfam" id="PF00909">
    <property type="entry name" value="Ammonium_transp"/>
    <property type="match status" value="1"/>
</dbReference>
<feature type="transmembrane region" description="Helical" evidence="8">
    <location>
        <begin position="130"/>
        <end position="155"/>
    </location>
</feature>
<gene>
    <name evidence="11" type="ORF">DVS28_a2236</name>
</gene>
<dbReference type="AlphaFoldDB" id="A0A346XXH1"/>
<evidence type="ECO:0000256" key="5">
    <source>
        <dbReference type="ARBA" id="ARBA00022989"/>
    </source>
</evidence>
<dbReference type="Proteomes" id="UP000264006">
    <property type="component" value="Chromosome"/>
</dbReference>
<dbReference type="InterPro" id="IPR001905">
    <property type="entry name" value="Ammonium_transpt"/>
</dbReference>
<evidence type="ECO:0000256" key="9">
    <source>
        <dbReference type="SAM" id="SignalP"/>
    </source>
</evidence>
<feature type="domain" description="Ammonium transporter AmtB-like" evidence="10">
    <location>
        <begin position="44"/>
        <end position="444"/>
    </location>
</feature>
<keyword evidence="12" id="KW-1185">Reference proteome</keyword>
<evidence type="ECO:0000256" key="3">
    <source>
        <dbReference type="ARBA" id="ARBA00022448"/>
    </source>
</evidence>
<feature type="transmembrane region" description="Helical" evidence="8">
    <location>
        <begin position="267"/>
        <end position="292"/>
    </location>
</feature>
<keyword evidence="5 8" id="KW-1133">Transmembrane helix</keyword>
<evidence type="ECO:0000256" key="8">
    <source>
        <dbReference type="RuleBase" id="RU362002"/>
    </source>
</evidence>
<dbReference type="PANTHER" id="PTHR11730">
    <property type="entry name" value="AMMONIUM TRANSPORTER"/>
    <property type="match status" value="1"/>
</dbReference>
<dbReference type="KEGG" id="euz:DVS28_a2236"/>
<keyword evidence="3 8" id="KW-0813">Transport</keyword>
<dbReference type="NCBIfam" id="TIGR00836">
    <property type="entry name" value="amt"/>
    <property type="match status" value="1"/>
</dbReference>
<proteinExistence type="inferred from homology"/>
<evidence type="ECO:0000256" key="7">
    <source>
        <dbReference type="ARBA" id="ARBA00023177"/>
    </source>
</evidence>
<dbReference type="GO" id="GO:0005886">
    <property type="term" value="C:plasma membrane"/>
    <property type="evidence" value="ECO:0007669"/>
    <property type="project" value="UniProtKB-SubCell"/>
</dbReference>
<dbReference type="GO" id="GO:0008519">
    <property type="term" value="F:ammonium channel activity"/>
    <property type="evidence" value="ECO:0007669"/>
    <property type="project" value="InterPro"/>
</dbReference>
<dbReference type="InterPro" id="IPR024041">
    <property type="entry name" value="NH4_transpt_AmtB-like_dom"/>
</dbReference>
<evidence type="ECO:0000313" key="11">
    <source>
        <dbReference type="EMBL" id="AXV06918.1"/>
    </source>
</evidence>
<dbReference type="EMBL" id="CP031165">
    <property type="protein sequence ID" value="AXV06918.1"/>
    <property type="molecule type" value="Genomic_DNA"/>
</dbReference>